<evidence type="ECO:0000256" key="4">
    <source>
        <dbReference type="ARBA" id="ARBA00048098"/>
    </source>
</evidence>
<protein>
    <recommendedName>
        <fullName evidence="2">small monomeric GTPase</fullName>
        <ecNumber evidence="2">3.6.5.2</ecNumber>
    </recommendedName>
</protein>
<dbReference type="SMART" id="SM00175">
    <property type="entry name" value="RAB"/>
    <property type="match status" value="1"/>
</dbReference>
<dbReference type="PROSITE" id="PS51421">
    <property type="entry name" value="RAS"/>
    <property type="match status" value="1"/>
</dbReference>
<dbReference type="SUPFAM" id="SSF52540">
    <property type="entry name" value="P-loop containing nucleoside triphosphate hydrolases"/>
    <property type="match status" value="1"/>
</dbReference>
<dbReference type="Gene3D" id="3.40.50.300">
    <property type="entry name" value="P-loop containing nucleotide triphosphate hydrolases"/>
    <property type="match status" value="1"/>
</dbReference>
<gene>
    <name evidence="6 7" type="primary">LOC106806724</name>
</gene>
<accession>A0ABM1DWD5</accession>
<organism evidence="5 7">
    <name type="scientific">Priapulus caudatus</name>
    <name type="common">Priapulid worm</name>
    <dbReference type="NCBI Taxonomy" id="37621"/>
    <lineage>
        <taxon>Eukaryota</taxon>
        <taxon>Metazoa</taxon>
        <taxon>Ecdysozoa</taxon>
        <taxon>Scalidophora</taxon>
        <taxon>Priapulida</taxon>
        <taxon>Priapulimorpha</taxon>
        <taxon>Priapulimorphida</taxon>
        <taxon>Priapulidae</taxon>
        <taxon>Priapulus</taxon>
    </lineage>
</organism>
<dbReference type="PROSITE" id="PS51419">
    <property type="entry name" value="RAB"/>
    <property type="match status" value="1"/>
</dbReference>
<evidence type="ECO:0000256" key="1">
    <source>
        <dbReference type="ARBA" id="ARBA00008344"/>
    </source>
</evidence>
<comment type="similarity">
    <text evidence="1">Belongs to the small GTPase superfamily. Ras family.</text>
</comment>
<dbReference type="NCBIfam" id="TIGR00231">
    <property type="entry name" value="small_GTP"/>
    <property type="match status" value="1"/>
</dbReference>
<dbReference type="RefSeq" id="XP_014664247.1">
    <property type="nucleotide sequence ID" value="XM_014808761.1"/>
</dbReference>
<evidence type="ECO:0000256" key="3">
    <source>
        <dbReference type="ARBA" id="ARBA00022801"/>
    </source>
</evidence>
<dbReference type="InterPro" id="IPR027417">
    <property type="entry name" value="P-loop_NTPase"/>
</dbReference>
<dbReference type="Pfam" id="PF00071">
    <property type="entry name" value="Ras"/>
    <property type="match status" value="1"/>
</dbReference>
<evidence type="ECO:0000313" key="6">
    <source>
        <dbReference type="RefSeq" id="XP_014664247.1"/>
    </source>
</evidence>
<dbReference type="PRINTS" id="PR00449">
    <property type="entry name" value="RASTRNSFRMNG"/>
</dbReference>
<dbReference type="PANTHER" id="PTHR45704">
    <property type="entry name" value="RAS-LIKE FAMILY MEMBER 11"/>
    <property type="match status" value="1"/>
</dbReference>
<sequence>MSSSNRMKYGKVAVFGCPNVGKTAFIVRLITKRFIGEYESGKEMIYNLRFVHEDDVIELDILDSQIEQDAVKLEENIKWADAFILMYSITDSSGLDRLYELKRQISRIRIRNAPMMLIGNKNDLEHFRAVAREAAANFAELYRCLFYEVAAAEDYGGVHAAFGSLVMEMRAEHARCAVALDRKSKLMTMKNALKQKLSKNKGDATGVKTSDVRATLEEESALLSVANASI</sequence>
<comment type="catalytic activity">
    <reaction evidence="4">
        <text>GTP + H2O = GDP + phosphate + H(+)</text>
        <dbReference type="Rhea" id="RHEA:19669"/>
        <dbReference type="ChEBI" id="CHEBI:15377"/>
        <dbReference type="ChEBI" id="CHEBI:15378"/>
        <dbReference type="ChEBI" id="CHEBI:37565"/>
        <dbReference type="ChEBI" id="CHEBI:43474"/>
        <dbReference type="ChEBI" id="CHEBI:58189"/>
        <dbReference type="EC" id="3.6.5.2"/>
    </reaction>
</comment>
<name>A0ABM1DWD5_PRICU</name>
<evidence type="ECO:0000256" key="2">
    <source>
        <dbReference type="ARBA" id="ARBA00011984"/>
    </source>
</evidence>
<dbReference type="Proteomes" id="UP000695022">
    <property type="component" value="Unplaced"/>
</dbReference>
<dbReference type="SMART" id="SM00173">
    <property type="entry name" value="RAS"/>
    <property type="match status" value="1"/>
</dbReference>
<dbReference type="EC" id="3.6.5.2" evidence="2"/>
<dbReference type="InterPro" id="IPR051065">
    <property type="entry name" value="Ras-related_GTPase"/>
</dbReference>
<dbReference type="RefSeq" id="XP_014664256.1">
    <property type="nucleotide sequence ID" value="XM_014808770.1"/>
</dbReference>
<reference evidence="6 7" key="1">
    <citation type="submission" date="2025-05" db="UniProtKB">
        <authorList>
            <consortium name="RefSeq"/>
        </authorList>
    </citation>
    <scope>IDENTIFICATION</scope>
</reference>
<dbReference type="GeneID" id="106806724"/>
<evidence type="ECO:0000313" key="5">
    <source>
        <dbReference type="Proteomes" id="UP000695022"/>
    </source>
</evidence>
<evidence type="ECO:0000313" key="7">
    <source>
        <dbReference type="RefSeq" id="XP_014664256.1"/>
    </source>
</evidence>
<dbReference type="InterPro" id="IPR005225">
    <property type="entry name" value="Small_GTP-bd"/>
</dbReference>
<keyword evidence="3" id="KW-0378">Hydrolase</keyword>
<keyword evidence="5" id="KW-1185">Reference proteome</keyword>
<dbReference type="InterPro" id="IPR001806">
    <property type="entry name" value="Small_GTPase"/>
</dbReference>
<proteinExistence type="inferred from homology"/>